<protein>
    <recommendedName>
        <fullName evidence="2">Thioredoxin-like fold domain-containing protein</fullName>
    </recommendedName>
</protein>
<dbReference type="Gene3D" id="1.10.40.110">
    <property type="match status" value="1"/>
</dbReference>
<dbReference type="InterPro" id="IPR036249">
    <property type="entry name" value="Thioredoxin-like_sf"/>
</dbReference>
<comment type="caution">
    <text evidence="3">The sequence shown here is derived from an EMBL/GenBank/DDBJ whole genome shotgun (WGS) entry which is preliminary data.</text>
</comment>
<organism evidence="3 4">
    <name type="scientific">Edaphosphingomonas fennica</name>
    <dbReference type="NCBI Taxonomy" id="114404"/>
    <lineage>
        <taxon>Bacteria</taxon>
        <taxon>Pseudomonadati</taxon>
        <taxon>Pseudomonadota</taxon>
        <taxon>Alphaproteobacteria</taxon>
        <taxon>Sphingomonadales</taxon>
        <taxon>Rhizorhabdaceae</taxon>
        <taxon>Edaphosphingomonas</taxon>
    </lineage>
</organism>
<dbReference type="RefSeq" id="WP_107394063.1">
    <property type="nucleotide sequence ID" value="NZ_PHHF01000018.1"/>
</dbReference>
<dbReference type="SUPFAM" id="SSF52833">
    <property type="entry name" value="Thioredoxin-like"/>
    <property type="match status" value="1"/>
</dbReference>
<feature type="chain" id="PRO_5015498967" description="Thioredoxin-like fold domain-containing protein" evidence="1">
    <location>
        <begin position="22"/>
        <end position="240"/>
    </location>
</feature>
<evidence type="ECO:0000256" key="1">
    <source>
        <dbReference type="SAM" id="SignalP"/>
    </source>
</evidence>
<feature type="signal peptide" evidence="1">
    <location>
        <begin position="1"/>
        <end position="21"/>
    </location>
</feature>
<evidence type="ECO:0000313" key="4">
    <source>
        <dbReference type="Proteomes" id="UP000241206"/>
    </source>
</evidence>
<dbReference type="Pfam" id="PF13462">
    <property type="entry name" value="Thioredoxin_4"/>
    <property type="match status" value="1"/>
</dbReference>
<dbReference type="Gene3D" id="3.40.30.10">
    <property type="entry name" value="Glutaredoxin"/>
    <property type="match status" value="1"/>
</dbReference>
<dbReference type="InterPro" id="IPR012336">
    <property type="entry name" value="Thioredoxin-like_fold"/>
</dbReference>
<dbReference type="AlphaFoldDB" id="A0A2T4I6J3"/>
<dbReference type="CDD" id="cd02972">
    <property type="entry name" value="DsbA_family"/>
    <property type="match status" value="1"/>
</dbReference>
<dbReference type="Proteomes" id="UP000241206">
    <property type="component" value="Unassembled WGS sequence"/>
</dbReference>
<keyword evidence="4" id="KW-1185">Reference proteome</keyword>
<keyword evidence="1" id="KW-0732">Signal</keyword>
<evidence type="ECO:0000259" key="2">
    <source>
        <dbReference type="Pfam" id="PF13462"/>
    </source>
</evidence>
<name>A0A2T4I6J3_9SPHN</name>
<reference evidence="3 4" key="1">
    <citation type="submission" date="2017-11" db="EMBL/GenBank/DDBJ databases">
        <title>Sphingomonas oleivorans sp. nov., isolated from oil-contaminated soil.</title>
        <authorList>
            <person name="Wang L."/>
            <person name="Chen L."/>
        </authorList>
    </citation>
    <scope>NUCLEOTIDE SEQUENCE [LARGE SCALE GENOMIC DNA]</scope>
    <source>
        <strain evidence="3 4">K101</strain>
    </source>
</reference>
<gene>
    <name evidence="3" type="ORF">CV103_04355</name>
</gene>
<feature type="domain" description="Thioredoxin-like fold" evidence="2">
    <location>
        <begin position="48"/>
        <end position="234"/>
    </location>
</feature>
<accession>A0A2T4I6J3</accession>
<evidence type="ECO:0000313" key="3">
    <source>
        <dbReference type="EMBL" id="PTD26233.1"/>
    </source>
</evidence>
<proteinExistence type="predicted"/>
<sequence length="240" mass="25546">MIQFRAVLTAFASLAAIGASAALPPATAVAAPAKAPDWNRRIAATPEGGWLIGNPAAPVKLIEYASYTCPHCAHFMAEGMPIVRRDYIATGKVSLEFRQFALNPIDLTEGMLVRCTATPAAAVALGEKMFADQQAILDRAPDEATGERLSATPPAQLHTALAQAMKLDEWATKNGLPAPRVKACLADLSLRDRIVAIRGKAIESYDIQGTPSFVLNGKALEKTFNWQALEPQLKAAVAGK</sequence>
<dbReference type="EMBL" id="PHHF01000018">
    <property type="protein sequence ID" value="PTD26233.1"/>
    <property type="molecule type" value="Genomic_DNA"/>
</dbReference>